<proteinExistence type="predicted"/>
<dbReference type="SUPFAM" id="SSF51735">
    <property type="entry name" value="NAD(P)-binding Rossmann-fold domains"/>
    <property type="match status" value="1"/>
</dbReference>
<evidence type="ECO:0000313" key="3">
    <source>
        <dbReference type="EMBL" id="KZP22053.1"/>
    </source>
</evidence>
<dbReference type="PANTHER" id="PTHR43708:SF1">
    <property type="entry name" value="GALACTOSE_LACTOSE METABOLISM REGULATORY PROTEIN GAL80"/>
    <property type="match status" value="1"/>
</dbReference>
<reference evidence="3 4" key="1">
    <citation type="journal article" date="2016" name="Mol. Biol. Evol.">
        <title>Comparative Genomics of Early-Diverging Mushroom-Forming Fungi Provides Insights into the Origins of Lignocellulose Decay Capabilities.</title>
        <authorList>
            <person name="Nagy L.G."/>
            <person name="Riley R."/>
            <person name="Tritt A."/>
            <person name="Adam C."/>
            <person name="Daum C."/>
            <person name="Floudas D."/>
            <person name="Sun H."/>
            <person name="Yadav J.S."/>
            <person name="Pangilinan J."/>
            <person name="Larsson K.H."/>
            <person name="Matsuura K."/>
            <person name="Barry K."/>
            <person name="Labutti K."/>
            <person name="Kuo R."/>
            <person name="Ohm R.A."/>
            <person name="Bhattacharya S.S."/>
            <person name="Shirouzu T."/>
            <person name="Yoshinaga Y."/>
            <person name="Martin F.M."/>
            <person name="Grigoriev I.V."/>
            <person name="Hibbett D.S."/>
        </authorList>
    </citation>
    <scope>NUCLEOTIDE SEQUENCE [LARGE SCALE GENOMIC DNA]</scope>
    <source>
        <strain evidence="3 4">CBS 109695</strain>
    </source>
</reference>
<dbReference type="InterPro" id="IPR000683">
    <property type="entry name" value="Gfo/Idh/MocA-like_OxRdtase_N"/>
</dbReference>
<dbReference type="InterPro" id="IPR055080">
    <property type="entry name" value="Gal80p-like_C"/>
</dbReference>
<accession>A0A166KMC8</accession>
<evidence type="ECO:0000259" key="1">
    <source>
        <dbReference type="Pfam" id="PF01408"/>
    </source>
</evidence>
<gene>
    <name evidence="3" type="ORF">FIBSPDRAFT_859917</name>
</gene>
<dbReference type="Pfam" id="PF01408">
    <property type="entry name" value="GFO_IDH_MocA"/>
    <property type="match status" value="1"/>
</dbReference>
<evidence type="ECO:0000313" key="4">
    <source>
        <dbReference type="Proteomes" id="UP000076532"/>
    </source>
</evidence>
<dbReference type="AlphaFoldDB" id="A0A166KMC8"/>
<dbReference type="InterPro" id="IPR036291">
    <property type="entry name" value="NAD(P)-bd_dom_sf"/>
</dbReference>
<feature type="domain" description="Gfo/Idh/MocA-like oxidoreductase N-terminal" evidence="1">
    <location>
        <begin position="4"/>
        <end position="131"/>
    </location>
</feature>
<dbReference type="GO" id="GO:0000166">
    <property type="term" value="F:nucleotide binding"/>
    <property type="evidence" value="ECO:0007669"/>
    <property type="project" value="InterPro"/>
</dbReference>
<dbReference type="Proteomes" id="UP000076532">
    <property type="component" value="Unassembled WGS sequence"/>
</dbReference>
<protein>
    <submittedName>
        <fullName evidence="3">NAD(P)-binding protein</fullName>
    </submittedName>
</protein>
<evidence type="ECO:0000259" key="2">
    <source>
        <dbReference type="Pfam" id="PF22685"/>
    </source>
</evidence>
<dbReference type="Pfam" id="PF22685">
    <property type="entry name" value="Gal80p_C-like"/>
    <property type="match status" value="1"/>
</dbReference>
<dbReference type="InterPro" id="IPR051317">
    <property type="entry name" value="Gfo/Idh/MocA_oxidoreduct"/>
</dbReference>
<dbReference type="OrthoDB" id="64915at2759"/>
<sequence>MSPIKVGVVGLSSTGWAASALAPGLLNAPSFSLTAVSTTSAASAEASAKKYSALAGHPVKYFHGDASGIANDKDVDLVAVSVKASAQKAVALAVIAAGKDVFIEWPVCANAQDTAELAAAAKAKGVKSLVGLQGRQAPSIKKVKEILESGVIGKVRSSSIIALCASEINMWGPKISERSIYATDVNGGATWLNIGVGHLFDAVTYLLGDLTTVSATTAQHYPIVMVLDDEQKPTGKTVNASAPDQIAFNGLFKSGAISSAIFRAGLPATKGRKHFLWEIDGEEGSIRMESDELAAPFINVQDPKVYLNGELVEFEPVTSPATNLTSAWEAFAKGEAYPTLEDALKTRRLLEGIKQSAQEGRVVNL</sequence>
<dbReference type="STRING" id="436010.A0A166KMC8"/>
<name>A0A166KMC8_9AGAM</name>
<keyword evidence="4" id="KW-1185">Reference proteome</keyword>
<organism evidence="3 4">
    <name type="scientific">Athelia psychrophila</name>
    <dbReference type="NCBI Taxonomy" id="1759441"/>
    <lineage>
        <taxon>Eukaryota</taxon>
        <taxon>Fungi</taxon>
        <taxon>Dikarya</taxon>
        <taxon>Basidiomycota</taxon>
        <taxon>Agaricomycotina</taxon>
        <taxon>Agaricomycetes</taxon>
        <taxon>Agaricomycetidae</taxon>
        <taxon>Atheliales</taxon>
        <taxon>Atheliaceae</taxon>
        <taxon>Athelia</taxon>
    </lineage>
</organism>
<dbReference type="PANTHER" id="PTHR43708">
    <property type="entry name" value="CONSERVED EXPRESSED OXIDOREDUCTASE (EUROFUNG)"/>
    <property type="match status" value="1"/>
</dbReference>
<dbReference type="SUPFAM" id="SSF55347">
    <property type="entry name" value="Glyceraldehyde-3-phosphate dehydrogenase-like, C-terminal domain"/>
    <property type="match status" value="1"/>
</dbReference>
<dbReference type="Gene3D" id="3.30.360.10">
    <property type="entry name" value="Dihydrodipicolinate Reductase, domain 2"/>
    <property type="match status" value="1"/>
</dbReference>
<feature type="domain" description="Gal80p-like C-terminal" evidence="2">
    <location>
        <begin position="138"/>
        <end position="290"/>
    </location>
</feature>
<dbReference type="EMBL" id="KV417542">
    <property type="protein sequence ID" value="KZP22053.1"/>
    <property type="molecule type" value="Genomic_DNA"/>
</dbReference>
<dbReference type="Gene3D" id="3.40.50.720">
    <property type="entry name" value="NAD(P)-binding Rossmann-like Domain"/>
    <property type="match status" value="1"/>
</dbReference>